<keyword evidence="1" id="KW-0732">Signal</keyword>
<organism evidence="3 4">
    <name type="scientific">Naja naja</name>
    <name type="common">Indian cobra</name>
    <dbReference type="NCBI Taxonomy" id="35670"/>
    <lineage>
        <taxon>Eukaryota</taxon>
        <taxon>Metazoa</taxon>
        <taxon>Chordata</taxon>
        <taxon>Craniata</taxon>
        <taxon>Vertebrata</taxon>
        <taxon>Euteleostomi</taxon>
        <taxon>Lepidosauria</taxon>
        <taxon>Squamata</taxon>
        <taxon>Bifurcata</taxon>
        <taxon>Unidentata</taxon>
        <taxon>Episquamata</taxon>
        <taxon>Toxicofera</taxon>
        <taxon>Serpentes</taxon>
        <taxon>Colubroidea</taxon>
        <taxon>Elapidae</taxon>
        <taxon>Elapinae</taxon>
        <taxon>Naja</taxon>
    </lineage>
</organism>
<dbReference type="AlphaFoldDB" id="A0A8C6V8M5"/>
<dbReference type="SUPFAM" id="SSF100895">
    <property type="entry name" value="Kazal-type serine protease inhibitors"/>
    <property type="match status" value="1"/>
</dbReference>
<dbReference type="InterPro" id="IPR002350">
    <property type="entry name" value="Kazal_dom"/>
</dbReference>
<protein>
    <recommendedName>
        <fullName evidence="2">Kazal-like domain-containing protein</fullName>
    </recommendedName>
</protein>
<dbReference type="CDD" id="cd00104">
    <property type="entry name" value="KAZAL_FS"/>
    <property type="match status" value="1"/>
</dbReference>
<dbReference type="OMA" id="ECSIFAK"/>
<feature type="signal peptide" evidence="1">
    <location>
        <begin position="1"/>
        <end position="18"/>
    </location>
</feature>
<proteinExistence type="predicted"/>
<dbReference type="InterPro" id="IPR036058">
    <property type="entry name" value="Kazal_dom_sf"/>
</dbReference>
<feature type="domain" description="Kazal-like" evidence="2">
    <location>
        <begin position="30"/>
        <end position="82"/>
    </location>
</feature>
<sequence length="83" mass="9515">MSMFLLFEELTILLLIFTDLFQLSIKNIELLLQDECSIFAKPIEICPPKKHPVCSKQGVTYFNICTLVMPETALKHKGECKPE</sequence>
<feature type="chain" id="PRO_5034830430" description="Kazal-like domain-containing protein" evidence="1">
    <location>
        <begin position="19"/>
        <end position="83"/>
    </location>
</feature>
<keyword evidence="4" id="KW-1185">Reference proteome</keyword>
<dbReference type="Gene3D" id="3.30.60.30">
    <property type="match status" value="1"/>
</dbReference>
<reference evidence="3" key="1">
    <citation type="submission" date="2025-08" db="UniProtKB">
        <authorList>
            <consortium name="Ensembl"/>
        </authorList>
    </citation>
    <scope>IDENTIFICATION</scope>
</reference>
<dbReference type="GeneTree" id="ENSGT01010000230216"/>
<evidence type="ECO:0000256" key="1">
    <source>
        <dbReference type="SAM" id="SignalP"/>
    </source>
</evidence>
<dbReference type="OrthoDB" id="126772at2759"/>
<dbReference type="Ensembl" id="ENSNNAT00000002854.1">
    <property type="protein sequence ID" value="ENSNNAP00000002713.1"/>
    <property type="gene ID" value="ENSNNAG00000001880.1"/>
</dbReference>
<accession>A0A8C6V8M5</accession>
<dbReference type="Proteomes" id="UP000694559">
    <property type="component" value="Unplaced"/>
</dbReference>
<evidence type="ECO:0000313" key="4">
    <source>
        <dbReference type="Proteomes" id="UP000694559"/>
    </source>
</evidence>
<dbReference type="Pfam" id="PF00050">
    <property type="entry name" value="Kazal_1"/>
    <property type="match status" value="1"/>
</dbReference>
<reference evidence="3" key="2">
    <citation type="submission" date="2025-09" db="UniProtKB">
        <authorList>
            <consortium name="Ensembl"/>
        </authorList>
    </citation>
    <scope>IDENTIFICATION</scope>
</reference>
<evidence type="ECO:0000259" key="2">
    <source>
        <dbReference type="PROSITE" id="PS51465"/>
    </source>
</evidence>
<dbReference type="PROSITE" id="PS51465">
    <property type="entry name" value="KAZAL_2"/>
    <property type="match status" value="1"/>
</dbReference>
<evidence type="ECO:0000313" key="3">
    <source>
        <dbReference type="Ensembl" id="ENSNNAP00000002713.1"/>
    </source>
</evidence>
<name>A0A8C6V8M5_NAJNA</name>